<reference evidence="2 3" key="1">
    <citation type="journal article" date="2019" name="Microb. Cell Fact.">
        <title>Exploring novel herbicidin analogues by transcriptional regulator overexpression and MS/MS molecular networking.</title>
        <authorList>
            <person name="Shi Y."/>
            <person name="Gu R."/>
            <person name="Li Y."/>
            <person name="Wang X."/>
            <person name="Ren W."/>
            <person name="Li X."/>
            <person name="Wang L."/>
            <person name="Xie Y."/>
            <person name="Hong B."/>
        </authorList>
    </citation>
    <scope>NUCLEOTIDE SEQUENCE [LARGE SCALE GENOMIC DNA]</scope>
    <source>
        <strain evidence="2 3">US-43</strain>
    </source>
</reference>
<dbReference type="InterPro" id="IPR032710">
    <property type="entry name" value="NTF2-like_dom_sf"/>
</dbReference>
<name>A0A5N5W4S7_STRMB</name>
<sequence length="144" mass="15906">MNEFTRKQRALEHSRRINAGDVDAVLELYASDAVLEDPVGLPPLTGHGELRAHYARLLGAHVREEAAEPVAGQDGTHVLLQVTSVMDYLPDGPLYAERGWLKAPDDPRTARVRRAAMLVMRLDRSGLVEHVKAYWGTSDLTVLG</sequence>
<gene>
    <name evidence="2" type="ORF">FRZ00_20320</name>
</gene>
<protein>
    <submittedName>
        <fullName evidence="2">Nuclear transport factor 2</fullName>
    </submittedName>
</protein>
<dbReference type="RefSeq" id="WP_152264458.1">
    <property type="nucleotide sequence ID" value="NZ_VOKX01000045.1"/>
</dbReference>
<dbReference type="Proteomes" id="UP000327000">
    <property type="component" value="Unassembled WGS sequence"/>
</dbReference>
<evidence type="ECO:0000313" key="2">
    <source>
        <dbReference type="EMBL" id="KAB7841165.1"/>
    </source>
</evidence>
<dbReference type="OrthoDB" id="5732163at2"/>
<accession>A0A5N5W4S7</accession>
<dbReference type="SUPFAM" id="SSF54427">
    <property type="entry name" value="NTF2-like"/>
    <property type="match status" value="1"/>
</dbReference>
<dbReference type="Gene3D" id="3.10.450.50">
    <property type="match status" value="1"/>
</dbReference>
<keyword evidence="3" id="KW-1185">Reference proteome</keyword>
<evidence type="ECO:0000259" key="1">
    <source>
        <dbReference type="Pfam" id="PF12680"/>
    </source>
</evidence>
<proteinExistence type="predicted"/>
<organism evidence="2 3">
    <name type="scientific">Streptomyces mobaraensis</name>
    <name type="common">Streptoverticillium mobaraense</name>
    <dbReference type="NCBI Taxonomy" id="35621"/>
    <lineage>
        <taxon>Bacteria</taxon>
        <taxon>Bacillati</taxon>
        <taxon>Actinomycetota</taxon>
        <taxon>Actinomycetes</taxon>
        <taxon>Kitasatosporales</taxon>
        <taxon>Streptomycetaceae</taxon>
        <taxon>Streptomyces</taxon>
    </lineage>
</organism>
<evidence type="ECO:0000313" key="3">
    <source>
        <dbReference type="Proteomes" id="UP000327000"/>
    </source>
</evidence>
<comment type="caution">
    <text evidence="2">The sequence shown here is derived from an EMBL/GenBank/DDBJ whole genome shotgun (WGS) entry which is preliminary data.</text>
</comment>
<dbReference type="InterPro" id="IPR037401">
    <property type="entry name" value="SnoaL-like"/>
</dbReference>
<dbReference type="EMBL" id="VOKX01000045">
    <property type="protein sequence ID" value="KAB7841165.1"/>
    <property type="molecule type" value="Genomic_DNA"/>
</dbReference>
<feature type="domain" description="SnoaL-like" evidence="1">
    <location>
        <begin position="14"/>
        <end position="126"/>
    </location>
</feature>
<dbReference type="AlphaFoldDB" id="A0A5N5W4S7"/>
<dbReference type="Pfam" id="PF12680">
    <property type="entry name" value="SnoaL_2"/>
    <property type="match status" value="1"/>
</dbReference>